<dbReference type="Proteomes" id="UP001165122">
    <property type="component" value="Unassembled WGS sequence"/>
</dbReference>
<feature type="compositionally biased region" description="Polar residues" evidence="6">
    <location>
        <begin position="38"/>
        <end position="61"/>
    </location>
</feature>
<evidence type="ECO:0000313" key="9">
    <source>
        <dbReference type="EMBL" id="GMH99489.1"/>
    </source>
</evidence>
<evidence type="ECO:0000256" key="3">
    <source>
        <dbReference type="ARBA" id="ARBA00022801"/>
    </source>
</evidence>
<sequence length="1164" mass="127905">MRQLNAESGGGFFAKFVNEIQEKSTESSKSSLPPHPSYSRSFQPNNSVINIPSSPLPSHTTTVSNTLPNGFSYCILPNASPAGRFEAHLQVFTGSSSELQHQQGLAHLTEHVAYMGSRKRERLFGTGSQTNAYTDFHHTVFYASCPVDIPSGSSYTNSVFNNPALGKGKMVGLAFDALSEVMEASCEVSRLEKERQAVLSEMTMVNTIEYRVECQILSTLHRENRLAKRFPIGKEDLIKSWSREDVIEFHRTHYRPDNVLLYVVGDVDVADVERYIVEKFGGLSAEKHGAELTQEQREHAENFAKEVTRTVKSEQSWHYPPTVHEWSEKGDRVRDTSTSSYDLHLQNRYDMDDETLNNLPEVELPTGGVVRPHVFKHELLQSFSLHLFAKRKIRPIVTVEDFVASIARRIVLAAMQIRLNVSARGESPPFTFVEFNQLDSAREGCAVCSLDLMAEPARWREAVELAVGEIKRLGLYGLTKSEVERYGGACLTDAAQVAAQGDRISHSDQLGYLMETVSCGHAFMSPEQSYIQTEKALQSLTLEQVNEEARILCEHIVSLADGEEPIGGPVVVIGCGPKDNASPDPCDRDALIDTVVKAANREVFPEEDINVPRSLVSEEDLAKSIEEQKPEWRSGSFTDGTPDTPSDKVTTPLTLRRLSNGIRVGVTTSDAESQRGHLRLVAPGGRVGEKLLGFAPGAAALGARTMQEGGAFGCWTREQVELFCVDHLLMVEINCNDEFITLDFVFPTTEVGNIGYGDDLKAGINGCEAVLQVVREIVRGFKWEGDALGRAKASFHSTYDGLYKNLEGMSAEKIVGEMTDGDQSFVSVGHEEIDAVTLDEAKNAVMSQLLPSEIEVSMVGDFDTKEALDLVLKYLGTIPANANEEFLEKAPNANLAVRSGSPNTPPAYNVPTLPLPGRHLDFSLEDPDPRAIAYVSGTAPNSWGFFSDGTNLADSIQKRDKNPSTFDGQRRGHPLFARCALLLISEIVNRRLFSNVREKRQLTYDANFKFTGYEQIGGGFFLCTVTASKEKAQEAMEACKETLVALVESQPISNDNLESAKRVVVNRHEGEMRTTRYLSELMSGLQLDAVPKKGPLSLTDFNAMVQAITVKDLQLALAALDVTNNLYTAIGQTVLPKDYVEGKDGSAPLTRGPAGGTRGGPLTG</sequence>
<dbReference type="GO" id="GO:0006508">
    <property type="term" value="P:proteolysis"/>
    <property type="evidence" value="ECO:0007669"/>
    <property type="project" value="UniProtKB-KW"/>
</dbReference>
<dbReference type="OrthoDB" id="952271at2759"/>
<dbReference type="PANTHER" id="PTHR43690:SF33">
    <property type="entry name" value="STROMAL PROCESSING PEPTIDASE, CHLOROPLASTIC"/>
    <property type="match status" value="1"/>
</dbReference>
<dbReference type="GO" id="GO:0008237">
    <property type="term" value="F:metallopeptidase activity"/>
    <property type="evidence" value="ECO:0007669"/>
    <property type="project" value="UniProtKB-KW"/>
</dbReference>
<gene>
    <name evidence="9" type="ORF">TrLO_g5864</name>
</gene>
<feature type="compositionally biased region" description="Polar residues" evidence="6">
    <location>
        <begin position="635"/>
        <end position="650"/>
    </location>
</feature>
<dbReference type="InterPro" id="IPR011765">
    <property type="entry name" value="Pept_M16_N"/>
</dbReference>
<evidence type="ECO:0000259" key="8">
    <source>
        <dbReference type="Pfam" id="PF05193"/>
    </source>
</evidence>
<feature type="region of interest" description="Disordered" evidence="6">
    <location>
        <begin position="23"/>
        <end position="61"/>
    </location>
</feature>
<reference evidence="10" key="1">
    <citation type="journal article" date="2023" name="Commun. Biol.">
        <title>Genome analysis of Parmales, the sister group of diatoms, reveals the evolutionary specialization of diatoms from phago-mixotrophs to photoautotrophs.</title>
        <authorList>
            <person name="Ban H."/>
            <person name="Sato S."/>
            <person name="Yoshikawa S."/>
            <person name="Yamada K."/>
            <person name="Nakamura Y."/>
            <person name="Ichinomiya M."/>
            <person name="Sato N."/>
            <person name="Blanc-Mathieu R."/>
            <person name="Endo H."/>
            <person name="Kuwata A."/>
            <person name="Ogata H."/>
        </authorList>
    </citation>
    <scope>NUCLEOTIDE SEQUENCE [LARGE SCALE GENOMIC DNA]</scope>
    <source>
        <strain evidence="10">NIES 3700</strain>
    </source>
</reference>
<evidence type="ECO:0000256" key="4">
    <source>
        <dbReference type="ARBA" id="ARBA00022833"/>
    </source>
</evidence>
<feature type="domain" description="Peptidase M16 C-terminal" evidence="8">
    <location>
        <begin position="240"/>
        <end position="314"/>
    </location>
</feature>
<dbReference type="AlphaFoldDB" id="A0A9W7C5D1"/>
<protein>
    <submittedName>
        <fullName evidence="9">Uncharacterized protein</fullName>
    </submittedName>
</protein>
<evidence type="ECO:0000256" key="2">
    <source>
        <dbReference type="ARBA" id="ARBA00022670"/>
    </source>
</evidence>
<keyword evidence="5" id="KW-0482">Metalloprotease</keyword>
<feature type="domain" description="Peptidase M16 N-terminal" evidence="7">
    <location>
        <begin position="76"/>
        <end position="228"/>
    </location>
</feature>
<evidence type="ECO:0000256" key="6">
    <source>
        <dbReference type="SAM" id="MobiDB-lite"/>
    </source>
</evidence>
<proteinExistence type="inferred from homology"/>
<dbReference type="PANTHER" id="PTHR43690">
    <property type="entry name" value="NARDILYSIN"/>
    <property type="match status" value="1"/>
</dbReference>
<evidence type="ECO:0000256" key="1">
    <source>
        <dbReference type="ARBA" id="ARBA00007261"/>
    </source>
</evidence>
<dbReference type="InterPro" id="IPR050626">
    <property type="entry name" value="Peptidase_M16"/>
</dbReference>
<evidence type="ECO:0000259" key="7">
    <source>
        <dbReference type="Pfam" id="PF00675"/>
    </source>
</evidence>
<feature type="region of interest" description="Disordered" evidence="6">
    <location>
        <begin position="1144"/>
        <end position="1164"/>
    </location>
</feature>
<keyword evidence="10" id="KW-1185">Reference proteome</keyword>
<accession>A0A9W7C5D1</accession>
<keyword evidence="2" id="KW-0645">Protease</keyword>
<evidence type="ECO:0000256" key="5">
    <source>
        <dbReference type="ARBA" id="ARBA00023049"/>
    </source>
</evidence>
<name>A0A9W7C5D1_9STRA</name>
<feature type="compositionally biased region" description="Gly residues" evidence="6">
    <location>
        <begin position="1153"/>
        <end position="1164"/>
    </location>
</feature>
<organism evidence="9 10">
    <name type="scientific">Triparma laevis f. longispina</name>
    <dbReference type="NCBI Taxonomy" id="1714387"/>
    <lineage>
        <taxon>Eukaryota</taxon>
        <taxon>Sar</taxon>
        <taxon>Stramenopiles</taxon>
        <taxon>Ochrophyta</taxon>
        <taxon>Bolidophyceae</taxon>
        <taxon>Parmales</taxon>
        <taxon>Triparmaceae</taxon>
        <taxon>Triparma</taxon>
    </lineage>
</organism>
<feature type="region of interest" description="Disordered" evidence="6">
    <location>
        <begin position="625"/>
        <end position="650"/>
    </location>
</feature>
<dbReference type="Pfam" id="PF00675">
    <property type="entry name" value="Peptidase_M16"/>
    <property type="match status" value="1"/>
</dbReference>
<evidence type="ECO:0000313" key="10">
    <source>
        <dbReference type="Proteomes" id="UP001165122"/>
    </source>
</evidence>
<dbReference type="Gene3D" id="3.30.830.10">
    <property type="entry name" value="Metalloenzyme, LuxS/M16 peptidase-like"/>
    <property type="match status" value="4"/>
</dbReference>
<comment type="similarity">
    <text evidence="1">Belongs to the peptidase M16 family.</text>
</comment>
<dbReference type="GO" id="GO:0046872">
    <property type="term" value="F:metal ion binding"/>
    <property type="evidence" value="ECO:0007669"/>
    <property type="project" value="InterPro"/>
</dbReference>
<dbReference type="EMBL" id="BRXW01000011">
    <property type="protein sequence ID" value="GMH99489.1"/>
    <property type="molecule type" value="Genomic_DNA"/>
</dbReference>
<dbReference type="Pfam" id="PF05193">
    <property type="entry name" value="Peptidase_M16_C"/>
    <property type="match status" value="2"/>
</dbReference>
<keyword evidence="3" id="KW-0378">Hydrolase</keyword>
<dbReference type="InterPro" id="IPR011249">
    <property type="entry name" value="Metalloenz_LuxS/M16"/>
</dbReference>
<feature type="domain" description="Peptidase M16 C-terminal" evidence="8">
    <location>
        <begin position="836"/>
        <end position="1062"/>
    </location>
</feature>
<keyword evidence="4" id="KW-0862">Zinc</keyword>
<comment type="caution">
    <text evidence="9">The sequence shown here is derived from an EMBL/GenBank/DDBJ whole genome shotgun (WGS) entry which is preliminary data.</text>
</comment>
<dbReference type="SUPFAM" id="SSF63411">
    <property type="entry name" value="LuxS/MPP-like metallohydrolase"/>
    <property type="match status" value="3"/>
</dbReference>
<dbReference type="InterPro" id="IPR007863">
    <property type="entry name" value="Peptidase_M16_C"/>
</dbReference>